<accession>Q35304</accession>
<dbReference type="PIR" id="T03192">
    <property type="entry name" value="T03192"/>
</dbReference>
<evidence type="ECO:0000313" key="1">
    <source>
        <dbReference type="EMBL" id="BAA06813.1"/>
    </source>
</evidence>
<dbReference type="EMBL" id="D32052">
    <property type="protein sequence ID" value="BAA06813.1"/>
    <property type="molecule type" value="Genomic_DNA"/>
</dbReference>
<geneLocation type="mitochondrion" evidence="1"/>
<reference evidence="1" key="2">
    <citation type="journal article" date="1994" name="Plant Cell Physiol.">
        <title>Nucleotide sequence of a 28-kbp portion of rice mitochondrial DNA: the existence of many sequences that correspond to parts of mitochondrial genes in intergenic regions.</title>
        <authorList>
            <person name="Itadani H."/>
            <person name="Wakasugi T."/>
            <person name="Sugita M."/>
            <person name="Sugiura M."/>
            <person name="Nakazono M."/>
            <person name="Hirai A."/>
        </authorList>
    </citation>
    <scope>NUCLEOTIDE SEQUENCE</scope>
</reference>
<proteinExistence type="predicted"/>
<dbReference type="GO" id="GO:0005739">
    <property type="term" value="C:mitochondrion"/>
    <property type="evidence" value="ECO:0000250"/>
    <property type="project" value="Gramene"/>
</dbReference>
<reference evidence="1" key="1">
    <citation type="journal article" date="1985" name="Dokl. Akad. Nauk SSSR">
        <title>Structure of long and short copies of the mobile dispersed gene MDG3 of Drosophila melanogaster.</title>
        <authorList>
            <person name="Baev A.A."/>
            <person name="Dzhumagaliev E.B."/>
            <person name="Lyubomirskaya N.V."/>
            <person name="Mizrokhi L.Y."/>
            <person name="Il'in Y.V."/>
        </authorList>
    </citation>
    <scope>NUCLEOTIDE SEQUENCE</scope>
</reference>
<protein>
    <submittedName>
        <fullName evidence="1">ORF75B</fullName>
    </submittedName>
</protein>
<organism evidence="1">
    <name type="scientific">Oryza sativa subsp. japonica</name>
    <name type="common">Rice</name>
    <dbReference type="NCBI Taxonomy" id="39947"/>
    <lineage>
        <taxon>Eukaryota</taxon>
        <taxon>Viridiplantae</taxon>
        <taxon>Streptophyta</taxon>
        <taxon>Embryophyta</taxon>
        <taxon>Tracheophyta</taxon>
        <taxon>Spermatophyta</taxon>
        <taxon>Magnoliopsida</taxon>
        <taxon>Liliopsida</taxon>
        <taxon>Poales</taxon>
        <taxon>Poaceae</taxon>
        <taxon>BOP clade</taxon>
        <taxon>Oryzoideae</taxon>
        <taxon>Oryzeae</taxon>
        <taxon>Oryzinae</taxon>
        <taxon>Oryza</taxon>
        <taxon>Oryza sativa</taxon>
    </lineage>
</organism>
<reference evidence="1" key="3">
    <citation type="journal article" date="1995" name="Curr. Genet.">
        <title>The rps3-rpl16-nad3-rps12 gene cluster in rice mitochondrial DNA is transcribed from alternative promoters.</title>
        <authorList>
            <person name="Nakazono M."/>
            <person name="Itadani H."/>
            <person name="Wakasugi T."/>
            <person name="Tsutsumi N."/>
            <person name="Sugiura M."/>
            <person name="Hirai A."/>
        </authorList>
    </citation>
    <scope>NUCLEOTIDE SEQUENCE</scope>
</reference>
<dbReference type="AlphaFoldDB" id="Q35304"/>
<name>Q35304_ORYSJ</name>
<sequence>MPTKTSHQVFLFGDNSRYARRICMQCLGVVRWCVLIANRLTLSLYKLHFSQRKEMGMLVNFQVKPFIFISQKPLI</sequence>
<keyword evidence="1" id="KW-0496">Mitochondrion</keyword>